<sequence>MMSLKINPLPGVLAGILLASSVPASAEEEPVASAAVQQEFDAFIARFRAALAADDATAVAGMTQFPFMPYLDEGGSSDAAAFRAESYPRFLAAKARRCLARRNAIHDREPDGGETFVIFCGDLGYYFHMTQDGFRFTEVGPND</sequence>
<keyword evidence="1" id="KW-0732">Signal</keyword>
<dbReference type="RefSeq" id="WP_067186305.1">
    <property type="nucleotide sequence ID" value="NZ_CP012199.1"/>
</dbReference>
<evidence type="ECO:0008006" key="4">
    <source>
        <dbReference type="Google" id="ProtNLM"/>
    </source>
</evidence>
<evidence type="ECO:0000313" key="2">
    <source>
        <dbReference type="EMBL" id="AMG76208.1"/>
    </source>
</evidence>
<reference evidence="2 3" key="1">
    <citation type="journal article" date="2016" name="BMC Genomics">
        <title>Genomic analysis of the nitrate-respiring Sphingopyxis granuli (formerly Sphingomonas macrogoltabida) strain TFA.</title>
        <authorList>
            <person name="Garcia-Romero I."/>
            <person name="Perez-Pulido A.J."/>
            <person name="Gonzalez-Flores Y.E."/>
            <person name="Reyes-Ramirez F."/>
            <person name="Santero E."/>
            <person name="Floriano B."/>
        </authorList>
    </citation>
    <scope>NUCLEOTIDE SEQUENCE [LARGE SCALE GENOMIC DNA]</scope>
    <source>
        <strain evidence="2 3">TFA</strain>
    </source>
</reference>
<dbReference type="Proteomes" id="UP000058599">
    <property type="component" value="Chromosome"/>
</dbReference>
<gene>
    <name evidence="2" type="ORF">SGRAN_3876</name>
</gene>
<keyword evidence="3" id="KW-1185">Reference proteome</keyword>
<proteinExistence type="predicted"/>
<feature type="signal peptide" evidence="1">
    <location>
        <begin position="1"/>
        <end position="26"/>
    </location>
</feature>
<feature type="chain" id="PRO_5041714192" description="Nuclear transport factor 2 family protein" evidence="1">
    <location>
        <begin position="27"/>
        <end position="143"/>
    </location>
</feature>
<dbReference type="KEGG" id="sgi:SGRAN_3876"/>
<evidence type="ECO:0000313" key="3">
    <source>
        <dbReference type="Proteomes" id="UP000058599"/>
    </source>
</evidence>
<accession>A0AA86L5C1</accession>
<organism evidence="2 3">
    <name type="scientific">Sphingopyxis granuli</name>
    <dbReference type="NCBI Taxonomy" id="267128"/>
    <lineage>
        <taxon>Bacteria</taxon>
        <taxon>Pseudomonadati</taxon>
        <taxon>Pseudomonadota</taxon>
        <taxon>Alphaproteobacteria</taxon>
        <taxon>Sphingomonadales</taxon>
        <taxon>Sphingomonadaceae</taxon>
        <taxon>Sphingopyxis</taxon>
    </lineage>
</organism>
<dbReference type="EMBL" id="CP012199">
    <property type="protein sequence ID" value="AMG76208.1"/>
    <property type="molecule type" value="Genomic_DNA"/>
</dbReference>
<evidence type="ECO:0000256" key="1">
    <source>
        <dbReference type="SAM" id="SignalP"/>
    </source>
</evidence>
<dbReference type="AlphaFoldDB" id="A0AA86L5C1"/>
<protein>
    <recommendedName>
        <fullName evidence="4">Nuclear transport factor 2 family protein</fullName>
    </recommendedName>
</protein>
<name>A0AA86L5C1_9SPHN</name>